<proteinExistence type="predicted"/>
<reference evidence="2 3" key="1">
    <citation type="submission" date="2023-03" db="EMBL/GenBank/DDBJ databases">
        <title>WGS of Gossypium arboreum.</title>
        <authorList>
            <person name="Yu D."/>
        </authorList>
    </citation>
    <scope>NUCLEOTIDE SEQUENCE [LARGE SCALE GENOMIC DNA]</scope>
    <source>
        <tissue evidence="2">Leaf</tissue>
    </source>
</reference>
<dbReference type="Proteomes" id="UP001358586">
    <property type="component" value="Chromosome 3"/>
</dbReference>
<protein>
    <recommendedName>
        <fullName evidence="1">Ty3 transposon capsid-like protein domain-containing protein</fullName>
    </recommendedName>
</protein>
<dbReference type="Pfam" id="PF19259">
    <property type="entry name" value="Ty3_capsid"/>
    <property type="match status" value="1"/>
</dbReference>
<dbReference type="EMBL" id="JARKNE010000003">
    <property type="protein sequence ID" value="KAK5839976.1"/>
    <property type="molecule type" value="Genomic_DNA"/>
</dbReference>
<accession>A0ABR0QLR6</accession>
<dbReference type="InterPro" id="IPR045358">
    <property type="entry name" value="Ty3_capsid"/>
</dbReference>
<sequence>MQVLSEKYFSQVTSTSVLNLIHDKGKVIMGEAPLGYSIKDAWADLGPKGANSRMTRVDTSHWGFRIDCPQFDDSNFRSWWSKLDQYFEAENILGNARVRVVMLNLDRRELEWHHFFAQRHGGLPSLTWDTYTRALKERFGTNSFLNPMSVLVALKQQCAIDQYLDSFLSLLNQHHLPDDYALDIFVSNLKIEIRQYILLFKPKILVEGYLMAKQVEEILGYNQRKFWPSQIGSHTKRATLPPTLSSPTRSFLVPRLTHGSSSIVVGNQKGSTKSLSLVDMEDRRKKRVVFLVYSQILSRAQVCQITTVLEETEPLDTLDKVDREKETTTPPLLSLHAIQGSQGLHTMRVATTGIQLDAILVMNVFHPSKYFAMVEQGSCPMLLTPIAQVSLKAHHPSTNEELQQLLKEFGDVFQKPTSLPSRRL</sequence>
<keyword evidence="3" id="KW-1185">Reference proteome</keyword>
<feature type="domain" description="Ty3 transposon capsid-like protein" evidence="1">
    <location>
        <begin position="82"/>
        <end position="218"/>
    </location>
</feature>
<evidence type="ECO:0000259" key="1">
    <source>
        <dbReference type="Pfam" id="PF19259"/>
    </source>
</evidence>
<evidence type="ECO:0000313" key="2">
    <source>
        <dbReference type="EMBL" id="KAK5839976.1"/>
    </source>
</evidence>
<gene>
    <name evidence="2" type="ORF">PVK06_008836</name>
</gene>
<comment type="caution">
    <text evidence="2">The sequence shown here is derived from an EMBL/GenBank/DDBJ whole genome shotgun (WGS) entry which is preliminary data.</text>
</comment>
<evidence type="ECO:0000313" key="3">
    <source>
        <dbReference type="Proteomes" id="UP001358586"/>
    </source>
</evidence>
<organism evidence="2 3">
    <name type="scientific">Gossypium arboreum</name>
    <name type="common">Tree cotton</name>
    <name type="synonym">Gossypium nanking</name>
    <dbReference type="NCBI Taxonomy" id="29729"/>
    <lineage>
        <taxon>Eukaryota</taxon>
        <taxon>Viridiplantae</taxon>
        <taxon>Streptophyta</taxon>
        <taxon>Embryophyta</taxon>
        <taxon>Tracheophyta</taxon>
        <taxon>Spermatophyta</taxon>
        <taxon>Magnoliopsida</taxon>
        <taxon>eudicotyledons</taxon>
        <taxon>Gunneridae</taxon>
        <taxon>Pentapetalae</taxon>
        <taxon>rosids</taxon>
        <taxon>malvids</taxon>
        <taxon>Malvales</taxon>
        <taxon>Malvaceae</taxon>
        <taxon>Malvoideae</taxon>
        <taxon>Gossypium</taxon>
    </lineage>
</organism>
<name>A0ABR0QLR6_GOSAR</name>